<dbReference type="CDD" id="cd10434">
    <property type="entry name" value="GIY-YIG_UvrC_Cho"/>
    <property type="match status" value="1"/>
</dbReference>
<evidence type="ECO:0000256" key="7">
    <source>
        <dbReference type="HAMAP-Rule" id="MF_00203"/>
    </source>
</evidence>
<dbReference type="SUPFAM" id="SSF82771">
    <property type="entry name" value="GIY-YIG endonuclease"/>
    <property type="match status" value="1"/>
</dbReference>
<dbReference type="Gene3D" id="4.10.860.10">
    <property type="entry name" value="UVR domain"/>
    <property type="match status" value="1"/>
</dbReference>
<comment type="subunit">
    <text evidence="7">Interacts with UvrB in an incision complex.</text>
</comment>
<evidence type="ECO:0000256" key="6">
    <source>
        <dbReference type="ARBA" id="ARBA00023236"/>
    </source>
</evidence>
<keyword evidence="2 7" id="KW-0227">DNA damage</keyword>
<dbReference type="SUPFAM" id="SSF47781">
    <property type="entry name" value="RuvA domain 2-like"/>
    <property type="match status" value="1"/>
</dbReference>
<evidence type="ECO:0000313" key="11">
    <source>
        <dbReference type="EMBL" id="WAJ70806.1"/>
    </source>
</evidence>
<dbReference type="InterPro" id="IPR004791">
    <property type="entry name" value="UvrC"/>
</dbReference>
<feature type="domain" description="GIY-YIG" evidence="9">
    <location>
        <begin position="17"/>
        <end position="95"/>
    </location>
</feature>
<dbReference type="Gene3D" id="3.40.1440.10">
    <property type="entry name" value="GIY-YIG endonuclease"/>
    <property type="match status" value="1"/>
</dbReference>
<dbReference type="PROSITE" id="PS50151">
    <property type="entry name" value="UVR"/>
    <property type="match status" value="1"/>
</dbReference>
<dbReference type="PANTHER" id="PTHR30562:SF1">
    <property type="entry name" value="UVRABC SYSTEM PROTEIN C"/>
    <property type="match status" value="1"/>
</dbReference>
<keyword evidence="5 7" id="KW-0234">DNA repair</keyword>
<proteinExistence type="inferred from homology"/>
<dbReference type="Proteomes" id="UP001163726">
    <property type="component" value="Chromosome"/>
</dbReference>
<dbReference type="InterPro" id="IPR003583">
    <property type="entry name" value="Hlx-hairpin-Hlx_DNA-bd_motif"/>
</dbReference>
<protein>
    <recommendedName>
        <fullName evidence="7">UvrABC system protein C</fullName>
        <shortName evidence="7">Protein UvrC</shortName>
    </recommendedName>
    <alternativeName>
        <fullName evidence="7">Excinuclease ABC subunit C</fullName>
    </alternativeName>
</protein>
<evidence type="ECO:0000259" key="8">
    <source>
        <dbReference type="PROSITE" id="PS50151"/>
    </source>
</evidence>
<name>A0ABY7ANT7_9ALTE</name>
<dbReference type="InterPro" id="IPR050066">
    <property type="entry name" value="UvrABC_protein_C"/>
</dbReference>
<comment type="similarity">
    <text evidence="7">Belongs to the UvrC family.</text>
</comment>
<dbReference type="InterPro" id="IPR001162">
    <property type="entry name" value="UvrC_RNase_H_dom"/>
</dbReference>
<dbReference type="PANTHER" id="PTHR30562">
    <property type="entry name" value="UVRC/OXIDOREDUCTASE"/>
    <property type="match status" value="1"/>
</dbReference>
<dbReference type="Pfam" id="PF02151">
    <property type="entry name" value="UVR"/>
    <property type="match status" value="1"/>
</dbReference>
<reference evidence="11" key="1">
    <citation type="submission" date="2022-10" db="EMBL/GenBank/DDBJ databases">
        <title>Catenovulum adriacola sp. nov. isolated in the Harbour of Susak.</title>
        <authorList>
            <person name="Schoch T."/>
            <person name="Reich S.J."/>
            <person name="Stoeferle S."/>
            <person name="Flaiz M."/>
            <person name="Kazda M."/>
            <person name="Riedel C.U."/>
            <person name="Duerre P."/>
        </authorList>
    </citation>
    <scope>NUCLEOTIDE SEQUENCE</scope>
    <source>
        <strain evidence="11">TS8</strain>
    </source>
</reference>
<evidence type="ECO:0000313" key="12">
    <source>
        <dbReference type="Proteomes" id="UP001163726"/>
    </source>
</evidence>
<evidence type="ECO:0000259" key="9">
    <source>
        <dbReference type="PROSITE" id="PS50164"/>
    </source>
</evidence>
<dbReference type="InterPro" id="IPR038476">
    <property type="entry name" value="UvrC_RNase_H_dom_sf"/>
</dbReference>
<dbReference type="InterPro" id="IPR001943">
    <property type="entry name" value="UVR_dom"/>
</dbReference>
<dbReference type="Pfam" id="PF01541">
    <property type="entry name" value="GIY-YIG"/>
    <property type="match status" value="1"/>
</dbReference>
<gene>
    <name evidence="7 11" type="primary">uvrC</name>
    <name evidence="11" type="ORF">OLW01_03030</name>
</gene>
<comment type="function">
    <text evidence="7">The UvrABC repair system catalyzes the recognition and processing of DNA lesions. UvrC both incises the 5' and 3' sides of the lesion. The N-terminal half is responsible for the 3' incision and the C-terminal half is responsible for the 5' incision.</text>
</comment>
<dbReference type="InterPro" id="IPR036876">
    <property type="entry name" value="UVR_dom_sf"/>
</dbReference>
<dbReference type="RefSeq" id="WP_268075151.1">
    <property type="nucleotide sequence ID" value="NZ_CP109965.1"/>
</dbReference>
<dbReference type="PROSITE" id="PS50165">
    <property type="entry name" value="UVRC"/>
    <property type="match status" value="1"/>
</dbReference>
<accession>A0ABY7ANT7</accession>
<dbReference type="HAMAP" id="MF_00203">
    <property type="entry name" value="UvrC"/>
    <property type="match status" value="1"/>
</dbReference>
<dbReference type="PROSITE" id="PS50164">
    <property type="entry name" value="GIY_YIG"/>
    <property type="match status" value="1"/>
</dbReference>
<organism evidence="11 12">
    <name type="scientific">Catenovulum adriaticum</name>
    <dbReference type="NCBI Taxonomy" id="2984846"/>
    <lineage>
        <taxon>Bacteria</taxon>
        <taxon>Pseudomonadati</taxon>
        <taxon>Pseudomonadota</taxon>
        <taxon>Gammaproteobacteria</taxon>
        <taxon>Alteromonadales</taxon>
        <taxon>Alteromonadaceae</taxon>
        <taxon>Catenovulum</taxon>
    </lineage>
</organism>
<dbReference type="SMART" id="SM00278">
    <property type="entry name" value="HhH1"/>
    <property type="match status" value="2"/>
</dbReference>
<dbReference type="Gene3D" id="1.10.150.20">
    <property type="entry name" value="5' to 3' exonuclease, C-terminal subdomain"/>
    <property type="match status" value="1"/>
</dbReference>
<dbReference type="SMART" id="SM00465">
    <property type="entry name" value="GIYc"/>
    <property type="match status" value="1"/>
</dbReference>
<evidence type="ECO:0000256" key="2">
    <source>
        <dbReference type="ARBA" id="ARBA00022763"/>
    </source>
</evidence>
<keyword evidence="1 7" id="KW-0963">Cytoplasm</keyword>
<dbReference type="InterPro" id="IPR047296">
    <property type="entry name" value="GIY-YIG_UvrC_Cho"/>
</dbReference>
<dbReference type="InterPro" id="IPR035901">
    <property type="entry name" value="GIY-YIG_endonuc_sf"/>
</dbReference>
<dbReference type="Pfam" id="PF22920">
    <property type="entry name" value="UvrC_RNaseH"/>
    <property type="match status" value="1"/>
</dbReference>
<dbReference type="SUPFAM" id="SSF46600">
    <property type="entry name" value="C-terminal UvrC-binding domain of UvrB"/>
    <property type="match status" value="1"/>
</dbReference>
<sequence>MAKTEFDYQSFLKNLTQQPGVYRMYDKAGDIIYVGKAKNLKKRVPSYFRDNLSNAKTVALVRQINHIDVTVTHTETEALILENNYIKQYMPKYNVLLRDDKSYPYILVSDHQHPRLAFHRGAKKKAGQYFGPYPSGGAVRESLRVMQKVFPVRQCEDSYYQARTRPCLQYQLKRCLAPCVEGYVSDNVYLEQVQLVKLFLQGKSQEVINLLADKMESASQLLQFEKAAQYRDQLTALRKVQEQQYVTGNHKALDIIGFAYQHGVACIHLLFIREGKILGSKSFFPKMPKQAESEEILTSFVAQYYLNQDDGRQPGKEIVLPHEIAEQQGLQSAIQELYQQAVQLVVPTRGEKAKYLQLASTNAQNAVSTRLTESLSMQRRFEALDLALELSQPIGRIECFDISHTMGQQTVASCVVFNRDGPLKADYRKYNIEGITPGDDYAAMAQVLARRYKDSQPDNKIPDVVFIDGGKGQLAQAESHFANWTGKMPLLVGVAKGVTRKPGLETLIMAGSHQILNLESHSPALHLIQHIRDESHRFAITGHRVRRQKVKTTSSVESIPGIGAKRRQALLKYLGGMQELKNASVEQIAKVPGISAKIAEVVFSYLHDKPH</sequence>
<evidence type="ECO:0000259" key="10">
    <source>
        <dbReference type="PROSITE" id="PS50165"/>
    </source>
</evidence>
<dbReference type="InterPro" id="IPR010994">
    <property type="entry name" value="RuvA_2-like"/>
</dbReference>
<dbReference type="InterPro" id="IPR000305">
    <property type="entry name" value="GIY-YIG_endonuc"/>
</dbReference>
<feature type="domain" description="UVR" evidence="8">
    <location>
        <begin position="205"/>
        <end position="240"/>
    </location>
</feature>
<keyword evidence="12" id="KW-1185">Reference proteome</keyword>
<evidence type="ECO:0000256" key="4">
    <source>
        <dbReference type="ARBA" id="ARBA00022881"/>
    </source>
</evidence>
<comment type="subcellular location">
    <subcellularLocation>
        <location evidence="7">Cytoplasm</location>
    </subcellularLocation>
</comment>
<evidence type="ECO:0000256" key="3">
    <source>
        <dbReference type="ARBA" id="ARBA00022769"/>
    </source>
</evidence>
<dbReference type="NCBIfam" id="NF001824">
    <property type="entry name" value="PRK00558.1-5"/>
    <property type="match status" value="1"/>
</dbReference>
<evidence type="ECO:0000256" key="1">
    <source>
        <dbReference type="ARBA" id="ARBA00022490"/>
    </source>
</evidence>
<evidence type="ECO:0000256" key="5">
    <source>
        <dbReference type="ARBA" id="ARBA00023204"/>
    </source>
</evidence>
<keyword evidence="3 7" id="KW-0228">DNA excision</keyword>
<dbReference type="EMBL" id="CP109965">
    <property type="protein sequence ID" value="WAJ70806.1"/>
    <property type="molecule type" value="Genomic_DNA"/>
</dbReference>
<dbReference type="Pfam" id="PF08459">
    <property type="entry name" value="UvrC_RNaseH_dom"/>
    <property type="match status" value="1"/>
</dbReference>
<dbReference type="Pfam" id="PF14520">
    <property type="entry name" value="HHH_5"/>
    <property type="match status" value="1"/>
</dbReference>
<dbReference type="NCBIfam" id="TIGR00194">
    <property type="entry name" value="uvrC"/>
    <property type="match status" value="1"/>
</dbReference>
<dbReference type="Gene3D" id="3.30.420.340">
    <property type="entry name" value="UvrC, RNAse H endonuclease domain"/>
    <property type="match status" value="1"/>
</dbReference>
<feature type="domain" description="UvrC family homology region profile" evidence="10">
    <location>
        <begin position="255"/>
        <end position="481"/>
    </location>
</feature>
<keyword evidence="4 7" id="KW-0267">Excision nuclease</keyword>
<keyword evidence="6 7" id="KW-0742">SOS response</keyword>